<dbReference type="AlphaFoldDB" id="A0AAD7ADP7"/>
<keyword evidence="3" id="KW-1185">Reference proteome</keyword>
<accession>A0AAD7ADP7</accession>
<feature type="region of interest" description="Disordered" evidence="1">
    <location>
        <begin position="126"/>
        <end position="162"/>
    </location>
</feature>
<dbReference type="EMBL" id="JARIHO010000009">
    <property type="protein sequence ID" value="KAJ7355316.1"/>
    <property type="molecule type" value="Genomic_DNA"/>
</dbReference>
<dbReference type="Proteomes" id="UP001218218">
    <property type="component" value="Unassembled WGS sequence"/>
</dbReference>
<sequence>MKGLKASDFLSVVFRGLIFSFYFPNSYSAFSTLNLKSHASPQQVGFDRTNEGWRSSPHRGRAEFPSPSLGLVASGPGHYRAAHFAQKFFVGTLPLSCTLLRPIFKSRAAARITIAGKLHSALPLLSPSHDSRPASIRGDLGGRDAVPADPGPGDDRIRNTISDLAPTTSLPPQGAPHCHQQTRTPLPRLAGTTLQRIYINNAASASLPPSISPRLPTALRNPASVFPLMGTRQFMTILEKHDFGDAPRVVAMGTSYVFFKLEERAELGRGNVRCQFVRASLSCHEDQGGAGIVPWPVQRYCYEYFT</sequence>
<evidence type="ECO:0000256" key="1">
    <source>
        <dbReference type="SAM" id="MobiDB-lite"/>
    </source>
</evidence>
<proteinExistence type="predicted"/>
<evidence type="ECO:0000313" key="2">
    <source>
        <dbReference type="EMBL" id="KAJ7355316.1"/>
    </source>
</evidence>
<protein>
    <submittedName>
        <fullName evidence="2">Uncharacterized protein</fullName>
    </submittedName>
</protein>
<gene>
    <name evidence="2" type="ORF">DFH08DRAFT_803358</name>
</gene>
<reference evidence="2" key="1">
    <citation type="submission" date="2023-03" db="EMBL/GenBank/DDBJ databases">
        <title>Massive genome expansion in bonnet fungi (Mycena s.s.) driven by repeated elements and novel gene families across ecological guilds.</title>
        <authorList>
            <consortium name="Lawrence Berkeley National Laboratory"/>
            <person name="Harder C.B."/>
            <person name="Miyauchi S."/>
            <person name="Viragh M."/>
            <person name="Kuo A."/>
            <person name="Thoen E."/>
            <person name="Andreopoulos B."/>
            <person name="Lu D."/>
            <person name="Skrede I."/>
            <person name="Drula E."/>
            <person name="Henrissat B."/>
            <person name="Morin E."/>
            <person name="Kohler A."/>
            <person name="Barry K."/>
            <person name="LaButti K."/>
            <person name="Morin E."/>
            <person name="Salamov A."/>
            <person name="Lipzen A."/>
            <person name="Mereny Z."/>
            <person name="Hegedus B."/>
            <person name="Baldrian P."/>
            <person name="Stursova M."/>
            <person name="Weitz H."/>
            <person name="Taylor A."/>
            <person name="Grigoriev I.V."/>
            <person name="Nagy L.G."/>
            <person name="Martin F."/>
            <person name="Kauserud H."/>
        </authorList>
    </citation>
    <scope>NUCLEOTIDE SEQUENCE</scope>
    <source>
        <strain evidence="2">CBHHK002</strain>
    </source>
</reference>
<organism evidence="2 3">
    <name type="scientific">Mycena albidolilacea</name>
    <dbReference type="NCBI Taxonomy" id="1033008"/>
    <lineage>
        <taxon>Eukaryota</taxon>
        <taxon>Fungi</taxon>
        <taxon>Dikarya</taxon>
        <taxon>Basidiomycota</taxon>
        <taxon>Agaricomycotina</taxon>
        <taxon>Agaricomycetes</taxon>
        <taxon>Agaricomycetidae</taxon>
        <taxon>Agaricales</taxon>
        <taxon>Marasmiineae</taxon>
        <taxon>Mycenaceae</taxon>
        <taxon>Mycena</taxon>
    </lineage>
</organism>
<comment type="caution">
    <text evidence="2">The sequence shown here is derived from an EMBL/GenBank/DDBJ whole genome shotgun (WGS) entry which is preliminary data.</text>
</comment>
<feature type="region of interest" description="Disordered" evidence="1">
    <location>
        <begin position="44"/>
        <end position="66"/>
    </location>
</feature>
<evidence type="ECO:0000313" key="3">
    <source>
        <dbReference type="Proteomes" id="UP001218218"/>
    </source>
</evidence>
<name>A0AAD7ADP7_9AGAR</name>